<dbReference type="AlphaFoldDB" id="A0A8J6TBW5"/>
<accession>A0A8J6TBW5</accession>
<feature type="domain" description="DUF5619" evidence="1">
    <location>
        <begin position="1"/>
        <end position="85"/>
    </location>
</feature>
<gene>
    <name evidence="2" type="ORF">H8E41_05670</name>
</gene>
<dbReference type="InterPro" id="IPR041145">
    <property type="entry name" value="DUF5619"/>
</dbReference>
<organism evidence="2 3">
    <name type="scientific">Candidatus Desulfobia pelagia</name>
    <dbReference type="NCBI Taxonomy" id="2841692"/>
    <lineage>
        <taxon>Bacteria</taxon>
        <taxon>Pseudomonadati</taxon>
        <taxon>Thermodesulfobacteriota</taxon>
        <taxon>Desulfobulbia</taxon>
        <taxon>Desulfobulbales</taxon>
        <taxon>Desulfobulbaceae</taxon>
        <taxon>Candidatus Desulfobia</taxon>
    </lineage>
</organism>
<sequence length="86" mass="9648">MQAVDIRISGIEIDFELAGNLAEDLVRRDIESPMLLCWSDSVKGLHSPSGVQCEIKGEPGWEVYGRSHGGQYRISVNNDEYVFIFC</sequence>
<proteinExistence type="predicted"/>
<name>A0A8J6TBW5_9BACT</name>
<dbReference type="Gene3D" id="3.30.1490.340">
    <property type="match status" value="1"/>
</dbReference>
<dbReference type="Proteomes" id="UP000614424">
    <property type="component" value="Unassembled WGS sequence"/>
</dbReference>
<evidence type="ECO:0000313" key="3">
    <source>
        <dbReference type="Proteomes" id="UP000614424"/>
    </source>
</evidence>
<protein>
    <submittedName>
        <fullName evidence="2">AF1514 family protein</fullName>
    </submittedName>
</protein>
<evidence type="ECO:0000313" key="2">
    <source>
        <dbReference type="EMBL" id="MBC8317374.1"/>
    </source>
</evidence>
<dbReference type="EMBL" id="JACNJZ010000084">
    <property type="protein sequence ID" value="MBC8317374.1"/>
    <property type="molecule type" value="Genomic_DNA"/>
</dbReference>
<reference evidence="2 3" key="1">
    <citation type="submission" date="2020-08" db="EMBL/GenBank/DDBJ databases">
        <title>Bridging the membrane lipid divide: bacteria of the FCB group superphylum have the potential to synthesize archaeal ether lipids.</title>
        <authorList>
            <person name="Villanueva L."/>
            <person name="Von Meijenfeldt F.A.B."/>
            <person name="Westbye A.B."/>
            <person name="Yadav S."/>
            <person name="Hopmans E.C."/>
            <person name="Dutilh B.E."/>
            <person name="Sinninghe Damste J.S."/>
        </authorList>
    </citation>
    <scope>NUCLEOTIDE SEQUENCE [LARGE SCALE GENOMIC DNA]</scope>
    <source>
        <strain evidence="2">NIOZ-UU47</strain>
    </source>
</reference>
<comment type="caution">
    <text evidence="2">The sequence shown here is derived from an EMBL/GenBank/DDBJ whole genome shotgun (WGS) entry which is preliminary data.</text>
</comment>
<dbReference type="Pfam" id="PF18505">
    <property type="entry name" value="DUF5619"/>
    <property type="match status" value="1"/>
</dbReference>
<evidence type="ECO:0000259" key="1">
    <source>
        <dbReference type="Pfam" id="PF18505"/>
    </source>
</evidence>